<evidence type="ECO:0000313" key="4">
    <source>
        <dbReference type="Proteomes" id="UP000002058"/>
    </source>
</evidence>
<feature type="compositionally biased region" description="Basic and acidic residues" evidence="1">
    <location>
        <begin position="1"/>
        <end position="10"/>
    </location>
</feature>
<dbReference type="RefSeq" id="XP_002545010.1">
    <property type="nucleotide sequence ID" value="XM_002544964.1"/>
</dbReference>
<evidence type="ECO:0000256" key="2">
    <source>
        <dbReference type="SAM" id="Phobius"/>
    </source>
</evidence>
<dbReference type="AlphaFoldDB" id="C4JPE5"/>
<protein>
    <submittedName>
        <fullName evidence="3">Uncharacterized protein</fullName>
    </submittedName>
</protein>
<dbReference type="InParanoid" id="C4JPE5"/>
<sequence>MVEPGIESRRKSTSSRLNDVEKSSDTFDVEIAVANVEDKFVNEAEAPRDPNIVDWDGPDDPQNPLNWTLRKKATIVSSIAVITFITYGFALDHLRISRKVSAI</sequence>
<feature type="transmembrane region" description="Helical" evidence="2">
    <location>
        <begin position="73"/>
        <end position="91"/>
    </location>
</feature>
<organism evidence="3 4">
    <name type="scientific">Uncinocarpus reesii (strain UAMH 1704)</name>
    <dbReference type="NCBI Taxonomy" id="336963"/>
    <lineage>
        <taxon>Eukaryota</taxon>
        <taxon>Fungi</taxon>
        <taxon>Dikarya</taxon>
        <taxon>Ascomycota</taxon>
        <taxon>Pezizomycotina</taxon>
        <taxon>Eurotiomycetes</taxon>
        <taxon>Eurotiomycetidae</taxon>
        <taxon>Onygenales</taxon>
        <taxon>Onygenaceae</taxon>
        <taxon>Uncinocarpus</taxon>
    </lineage>
</organism>
<keyword evidence="2" id="KW-0812">Transmembrane</keyword>
<dbReference type="HOGENOM" id="CLU_2265717_0_0_1"/>
<keyword evidence="4" id="KW-1185">Reference proteome</keyword>
<dbReference type="VEuPathDB" id="FungiDB:UREG_04527"/>
<dbReference type="EMBL" id="CH476616">
    <property type="protein sequence ID" value="EEP79681.1"/>
    <property type="molecule type" value="Genomic_DNA"/>
</dbReference>
<keyword evidence="2" id="KW-0472">Membrane</keyword>
<name>C4JPE5_UNCRE</name>
<keyword evidence="2" id="KW-1133">Transmembrane helix</keyword>
<accession>C4JPE5</accession>
<dbReference type="OrthoDB" id="3357846at2759"/>
<evidence type="ECO:0000256" key="1">
    <source>
        <dbReference type="SAM" id="MobiDB-lite"/>
    </source>
</evidence>
<gene>
    <name evidence="3" type="ORF">UREG_04527</name>
</gene>
<feature type="region of interest" description="Disordered" evidence="1">
    <location>
        <begin position="1"/>
        <end position="23"/>
    </location>
</feature>
<dbReference type="Proteomes" id="UP000002058">
    <property type="component" value="Unassembled WGS sequence"/>
</dbReference>
<dbReference type="KEGG" id="ure:UREG_04527"/>
<proteinExistence type="predicted"/>
<reference evidence="4" key="1">
    <citation type="journal article" date="2009" name="Genome Res.">
        <title>Comparative genomic analyses of the human fungal pathogens Coccidioides and their relatives.</title>
        <authorList>
            <person name="Sharpton T.J."/>
            <person name="Stajich J.E."/>
            <person name="Rounsley S.D."/>
            <person name="Gardner M.J."/>
            <person name="Wortman J.R."/>
            <person name="Jordar V.S."/>
            <person name="Maiti R."/>
            <person name="Kodira C.D."/>
            <person name="Neafsey D.E."/>
            <person name="Zeng Q."/>
            <person name="Hung C.-Y."/>
            <person name="McMahan C."/>
            <person name="Muszewska A."/>
            <person name="Grynberg M."/>
            <person name="Mandel M.A."/>
            <person name="Kellner E.M."/>
            <person name="Barker B.M."/>
            <person name="Galgiani J.N."/>
            <person name="Orbach M.J."/>
            <person name="Kirkland T.N."/>
            <person name="Cole G.T."/>
            <person name="Henn M.R."/>
            <person name="Birren B.W."/>
            <person name="Taylor J.W."/>
        </authorList>
    </citation>
    <scope>NUCLEOTIDE SEQUENCE [LARGE SCALE GENOMIC DNA]</scope>
    <source>
        <strain evidence="4">UAMH 1704</strain>
    </source>
</reference>
<evidence type="ECO:0000313" key="3">
    <source>
        <dbReference type="EMBL" id="EEP79681.1"/>
    </source>
</evidence>
<dbReference type="GeneID" id="8442393"/>